<dbReference type="Proteomes" id="UP000054093">
    <property type="component" value="Unassembled WGS sequence"/>
</dbReference>
<evidence type="ECO:0000313" key="1">
    <source>
        <dbReference type="EMBL" id="EFX42462.1"/>
    </source>
</evidence>
<dbReference type="PRINTS" id="PR00507">
    <property type="entry name" value="N12N6MTFRASE"/>
</dbReference>
<sequence length="362" mass="42005">MKPSHLHYSEQINLGSFYTPPFLVQKAFEMLLKHINPQDYILLDSACGYGSFLALPGFSAYVGVDKDSLALKKARKTCKHATLLHKNALRAVMRENFNIPSTSKLVIMGNPPYNDRTSRVRSSFKDKEALKMDTPLKARDIGISFLRSFDLLKADYVCVLHPLSYLIKRANLKSLKNFAKNYRLVDSLVVSSQIFCPKSLSYFPIVIALYKRDIKGLDEGFLASFNFQTLEGKSFRLQDWDFISAYVDKYPNQKKVSKDLRVSMFYTLRDINALLRSKTFLVKESPHAIYITKEKYSLYCYIDVFKTQIPHIPYYLRNCDVFLDYAKFKNLEDHFVIASQTKKISPEIERYFKDLLGEHYEN</sequence>
<organism evidence="1 2">
    <name type="scientific">Helicobacter suis HS5</name>
    <dbReference type="NCBI Taxonomy" id="710394"/>
    <lineage>
        <taxon>Bacteria</taxon>
        <taxon>Pseudomonadati</taxon>
        <taxon>Campylobacterota</taxon>
        <taxon>Epsilonproteobacteria</taxon>
        <taxon>Campylobacterales</taxon>
        <taxon>Helicobacteraceae</taxon>
        <taxon>Helicobacter</taxon>
    </lineage>
</organism>
<gene>
    <name evidence="1" type="ORF">HSUHS5_0095</name>
</gene>
<accession>E7G2G4</accession>
<dbReference type="EMBL" id="ADHO01000012">
    <property type="protein sequence ID" value="EFX42462.1"/>
    <property type="molecule type" value="Genomic_DNA"/>
</dbReference>
<evidence type="ECO:0000313" key="2">
    <source>
        <dbReference type="Proteomes" id="UP000054093"/>
    </source>
</evidence>
<protein>
    <submittedName>
        <fullName evidence="1">Uncharacterized protein</fullName>
    </submittedName>
</protein>
<dbReference type="SUPFAM" id="SSF53335">
    <property type="entry name" value="S-adenosyl-L-methionine-dependent methyltransferases"/>
    <property type="match status" value="1"/>
</dbReference>
<reference evidence="1 2" key="1">
    <citation type="journal article" date="2011" name="Vet. Res.">
        <title>Genome sequence of Helicobacter suis supports its role in gastric pathology.</title>
        <authorList>
            <person name="Vermoote M."/>
            <person name="Vandekerckhove T.T."/>
            <person name="Flahou B."/>
            <person name="Pasmans F."/>
            <person name="Smet A."/>
            <person name="De Groote D."/>
            <person name="Van Criekinge W."/>
            <person name="Ducatelle R."/>
            <person name="Haesebrouck F."/>
        </authorList>
    </citation>
    <scope>NUCLEOTIDE SEQUENCE [LARGE SCALE GENOMIC DNA]</scope>
    <source>
        <strain evidence="1 2">HS5</strain>
    </source>
</reference>
<dbReference type="AlphaFoldDB" id="E7G2G4"/>
<dbReference type="Gene3D" id="3.40.50.150">
    <property type="entry name" value="Vaccinia Virus protein VP39"/>
    <property type="match status" value="1"/>
</dbReference>
<proteinExistence type="predicted"/>
<name>E7G2G4_9HELI</name>
<dbReference type="InterPro" id="IPR029063">
    <property type="entry name" value="SAM-dependent_MTases_sf"/>
</dbReference>
<comment type="caution">
    <text evidence="1">The sequence shown here is derived from an EMBL/GenBank/DDBJ whole genome shotgun (WGS) entry which is preliminary data.</text>
</comment>